<dbReference type="InterPro" id="IPR010809">
    <property type="entry name" value="FliD_C"/>
</dbReference>
<dbReference type="GO" id="GO:0005576">
    <property type="term" value="C:extracellular region"/>
    <property type="evidence" value="ECO:0007669"/>
    <property type="project" value="UniProtKB-SubCell"/>
</dbReference>
<keyword evidence="4 5" id="KW-0975">Bacterial flagellum</keyword>
<evidence type="ECO:0000256" key="1">
    <source>
        <dbReference type="ARBA" id="ARBA00009764"/>
    </source>
</evidence>
<comment type="similarity">
    <text evidence="1 5">Belongs to the FliD family.</text>
</comment>
<evidence type="ECO:0000259" key="6">
    <source>
        <dbReference type="Pfam" id="PF02465"/>
    </source>
</evidence>
<dbReference type="Proteomes" id="UP000244978">
    <property type="component" value="Unassembled WGS sequence"/>
</dbReference>
<comment type="caution">
    <text evidence="8">The sequence shown here is derived from an EMBL/GenBank/DDBJ whole genome shotgun (WGS) entry which is preliminary data.</text>
</comment>
<dbReference type="OrthoDB" id="5241527at2"/>
<proteinExistence type="inferred from homology"/>
<feature type="domain" description="Flagellar hook-associated protein 2 N-terminal" evidence="6">
    <location>
        <begin position="10"/>
        <end position="105"/>
    </location>
</feature>
<keyword evidence="5" id="KW-0964">Secreted</keyword>
<dbReference type="GO" id="GO:0009424">
    <property type="term" value="C:bacterial-type flagellum hook"/>
    <property type="evidence" value="ECO:0007669"/>
    <property type="project" value="UniProtKB-UniRule"/>
</dbReference>
<dbReference type="GO" id="GO:0009421">
    <property type="term" value="C:bacterial-type flagellum filament cap"/>
    <property type="evidence" value="ECO:0007669"/>
    <property type="project" value="InterPro"/>
</dbReference>
<dbReference type="EMBL" id="QEEX01000001">
    <property type="protein sequence ID" value="PWB97834.1"/>
    <property type="molecule type" value="Genomic_DNA"/>
</dbReference>
<evidence type="ECO:0000256" key="2">
    <source>
        <dbReference type="ARBA" id="ARBA00011255"/>
    </source>
</evidence>
<comment type="subunit">
    <text evidence="2 5">Homopentamer.</text>
</comment>
<comment type="function">
    <text evidence="5">Required for morphogenesis and for the elongation of the flagellar filament by facilitating polymerization of the flagellin monomers at the tip of growing filament. Forms a capping structure, which prevents flagellin subunits (transported through the central channel of the flagellum) from leaking out without polymerization at the distal end.</text>
</comment>
<dbReference type="Pfam" id="PF02465">
    <property type="entry name" value="FliD_N"/>
    <property type="match status" value="1"/>
</dbReference>
<gene>
    <name evidence="8" type="ORF">DF220_08315</name>
</gene>
<organism evidence="8 9">
    <name type="scientific">Homoserinimonas hongtaonis</name>
    <dbReference type="NCBI Taxonomy" id="2079791"/>
    <lineage>
        <taxon>Bacteria</taxon>
        <taxon>Bacillati</taxon>
        <taxon>Actinomycetota</taxon>
        <taxon>Actinomycetes</taxon>
        <taxon>Micrococcales</taxon>
        <taxon>Microbacteriaceae</taxon>
        <taxon>Homoserinimonas</taxon>
    </lineage>
</organism>
<evidence type="ECO:0000313" key="8">
    <source>
        <dbReference type="EMBL" id="PWB97834.1"/>
    </source>
</evidence>
<feature type="domain" description="Flagellar hook-associated protein 2 C-terminal" evidence="7">
    <location>
        <begin position="216"/>
        <end position="438"/>
    </location>
</feature>
<evidence type="ECO:0000313" key="9">
    <source>
        <dbReference type="Proteomes" id="UP000244978"/>
    </source>
</evidence>
<reference evidence="9" key="1">
    <citation type="submission" date="2018-04" db="EMBL/GenBank/DDBJ databases">
        <authorList>
            <person name="Liu S."/>
            <person name="Wang Z."/>
            <person name="Li J."/>
        </authorList>
    </citation>
    <scope>NUCLEOTIDE SEQUENCE [LARGE SCALE GENOMIC DNA]</scope>
    <source>
        <strain evidence="9">S1194</strain>
    </source>
</reference>
<dbReference type="AlphaFoldDB" id="A0A2U1T1T2"/>
<accession>A0A2U1T1T2</accession>
<dbReference type="InterPro" id="IPR040026">
    <property type="entry name" value="FliD"/>
</dbReference>
<dbReference type="RefSeq" id="WP_108518537.1">
    <property type="nucleotide sequence ID" value="NZ_CP026951.1"/>
</dbReference>
<protein>
    <recommendedName>
        <fullName evidence="5">Flagellar hook-associated protein 2</fullName>
        <shortName evidence="5">HAP2</shortName>
    </recommendedName>
    <alternativeName>
        <fullName evidence="5">Flagellar cap protein</fullName>
    </alternativeName>
</protein>
<comment type="subcellular location">
    <subcellularLocation>
        <location evidence="5">Secreted</location>
    </subcellularLocation>
    <subcellularLocation>
        <location evidence="5">Bacterial flagellum</location>
    </subcellularLocation>
</comment>
<evidence type="ECO:0000259" key="7">
    <source>
        <dbReference type="Pfam" id="PF07195"/>
    </source>
</evidence>
<dbReference type="GO" id="GO:0007155">
    <property type="term" value="P:cell adhesion"/>
    <property type="evidence" value="ECO:0007669"/>
    <property type="project" value="InterPro"/>
</dbReference>
<name>A0A2U1T1T2_9MICO</name>
<dbReference type="InterPro" id="IPR003481">
    <property type="entry name" value="FliD_N"/>
</dbReference>
<evidence type="ECO:0000256" key="3">
    <source>
        <dbReference type="ARBA" id="ARBA00023054"/>
    </source>
</evidence>
<dbReference type="PANTHER" id="PTHR30288:SF0">
    <property type="entry name" value="FLAGELLAR HOOK-ASSOCIATED PROTEIN 2"/>
    <property type="match status" value="1"/>
</dbReference>
<sequence>MGISLDGLASGLPTKELIASLMQIEAVPQTLLKNKATRTTSIVTVLQALNQRIAALGDLSKAAAKPTALDLHTALTSSDGATATVGSGAAAGSIDFVVDKLAQAQSGVTAAMREWSTPPALTIVGSNGTTTEIAPASSSLDDVAKAINDAGVGVRALKVASGFDGSGDPLFRLQLTGTTTGATSGFSIYQGTAADVAASTAVDVLASPGAAIITAAQDAEITLWAGTAASQTVTSATNSFEALLPGVSVTVAKADPNPVTLTVARDVEGATKVAQDLVTSLTEIFSFIDARTKVSIGTDGATTGGVFSGDSTVRSAKQSLLSAISMPINGHSPADVGINITKHGTIEFDAEKFAAALASDPAKVEAAIAGLSKRVADVATQQSDKYDGVLTAKITGQESLAKSLTEQVASWDDRLAAREATLQRTYSALEVRMSAMNAQMTWLNSQIASLPKSGGTTK</sequence>
<evidence type="ECO:0000256" key="5">
    <source>
        <dbReference type="RuleBase" id="RU362066"/>
    </source>
</evidence>
<keyword evidence="9" id="KW-1185">Reference proteome</keyword>
<dbReference type="KEGG" id="salc:C2138_13265"/>
<evidence type="ECO:0000256" key="4">
    <source>
        <dbReference type="ARBA" id="ARBA00023143"/>
    </source>
</evidence>
<dbReference type="GO" id="GO:0071973">
    <property type="term" value="P:bacterial-type flagellum-dependent cell motility"/>
    <property type="evidence" value="ECO:0007669"/>
    <property type="project" value="TreeGrafter"/>
</dbReference>
<keyword evidence="3" id="KW-0175">Coiled coil</keyword>
<dbReference type="Pfam" id="PF07195">
    <property type="entry name" value="FliD_C"/>
    <property type="match status" value="1"/>
</dbReference>
<dbReference type="PANTHER" id="PTHR30288">
    <property type="entry name" value="FLAGELLAR CAP/ASSEMBLY PROTEIN FLID"/>
    <property type="match status" value="1"/>
</dbReference>